<dbReference type="Gene3D" id="2.60.40.3080">
    <property type="match status" value="1"/>
</dbReference>
<dbReference type="Gene3D" id="2.60.40.10">
    <property type="entry name" value="Immunoglobulins"/>
    <property type="match status" value="10"/>
</dbReference>
<evidence type="ECO:0000313" key="4">
    <source>
        <dbReference type="Proteomes" id="UP000239872"/>
    </source>
</evidence>
<dbReference type="SUPFAM" id="SSF81296">
    <property type="entry name" value="E set domains"/>
    <property type="match status" value="1"/>
</dbReference>
<dbReference type="InterPro" id="IPR014756">
    <property type="entry name" value="Ig_E-set"/>
</dbReference>
<dbReference type="InterPro" id="IPR013783">
    <property type="entry name" value="Ig-like_fold"/>
</dbReference>
<feature type="domain" description="PKD" evidence="2">
    <location>
        <begin position="1606"/>
        <end position="1682"/>
    </location>
</feature>
<dbReference type="InterPro" id="IPR035986">
    <property type="entry name" value="PKD_dom_sf"/>
</dbReference>
<name>A0A2S7SQF6_9BACT</name>
<dbReference type="PANTHER" id="PTHR46580">
    <property type="entry name" value="SENSOR KINASE-RELATED"/>
    <property type="match status" value="1"/>
</dbReference>
<sequence length="3876" mass="388399">MKQNYKSGVLLGSVDGTNCVRPLVHERYQTSFVTKSFFTVGKYAILILALQLFVSNVKGQLSLTTTSAVTTNFDGMSTGTALPTGFLIGAGTAAYASASGTVTNVASGSFTAGGTYNYAAGTDRCPGFLGSGSFTPGVLYFGVTNNTGATIVGFTISWKYEKYRSGSRAWGWTFATSTTSGGTYTDPVSGAGNLSYAADGGNSTYGTPISSTPVSCTISSLSIANGSSYFFKWTLTGSGGATNGQALGVDDVVITPVYASGCSGTPAAGTATAGSANICTGGSTTIALSSATTSSGISYQWQQSTSAGGPFTNVTGGSGATTLVYTTPTTLAASTTTYYQCVSTCSSGGSTNTSNAASVTVWSGMPSGLSASATPTPLCATSTLTLSGSATNAATYSWAGPSWAGATTSITSRAPVTTSGGGTYTFSATNGCGTATLSPTAVVVSPGVPSSVSATTNGPVCVGNTLTLTGTATNATSYSWAGPGWAGATTSIASITSISASGAGSYTFSATNICGTATFSPTAVVVHTATPTISSAVITSANPLCSGANLTLTGSATNATSFSWAGPGALTNSATAVASRTAITAAWAGIYTLTATNSCGISTLTTVPLVVGSAPTSLTITGSPFFSVCAGSSFSLVANATSYISPTYSWRGPGLSSTTINPLVRSGPTTAMTGTYTMTAATGCGNSSITATYSVNPLPAAGTITPSTPAVQVGTSITLANTTATGTGVWSTSAGTGSVTIDAGGVATGLTLGTATISYTSTTAAGCGPVYATRTISVNGPSPIITSFAPQTGMPGSTVVINGTDFDATPANNIVYFGATRAIVNAGASTTLSLTVTVPAGATYAPVTITTSGNYTAYSDTNFTPIYNNAGFRTDSLVFKGSVILTAGATPFSGAIGDLNNDGKPDLVVNNSATVSGSGTPSISIFENVMTGAGVISGASYSLTSTLTDGIGTKSPNNIKLADIDGDGKLDIIVPLLDAVGGSTMIVYLNTTSGTGTPTFAAHTDVTAGPFSSVAAINDFDSDGKPDIAVSGGLGAIYVLPNISTPGAAAFGPVVTIPAGAAPSSVCIADLDGDGKPDVAVPNSGSNGASPATYSGSTVTIARNTSTYGNISFVTSVSLSVGSGPIDIAAGDIDNDGKNDLVVTNFNDATFSVLINTSTLGTLTSGSFAAHTDIATGNAPTGIAVADLNGDGKLDVVVSNNTDNTVSMFRNLATGSAVTLAFAPVLNFGTGSRPVTVTIGDLDADGYPDVVTGNRGTSAATANTITILKNYPVPPIGQTTGSTTVCAGTSTTFSNTVTGGTWTVSNATNATITASGGVLTGLSAGTDTVIYYTTFGGDTSYAYTVVTISPAAPIVMANASVTTLCTGSNLTLTGSITGPSVYVWNGPDGFTSTDLNPAAITVGTASTGIYTLTASNSCGTVTATTSNVIINVTPTPSITGTAVIPSGSSTSLTINGNDGDIVYYSWTGGSYSSVTIDASGAYSFTVTPVSTTTYTIDSARALAGCFAIVTGESATITIDMGCTVAPTAVTANLSSAAVCDGGTLTLTGSATNGLTFQWDGPDGYLSNDLNPASFTVGTASAGVYTLAATNACGTSTATASFNVLTVPTSVSATLSSSTVCQGQSLTLTGGATGATTYTWNFPDGGTSTDLNPAAITTTTLSAGIYTLTATNSCGSTSASSSALTINTVPSAVTASANPGTLCSGNLLTLTGSATDAVSYNWSYADGGTSTDLNPAAFTTTTMSAGVYTLTATNTCGSTIATTSSVVVNSLPFAVTADAMPLSLCTGQTLTLTGSASNATSYSWSGPAGYSSTDANTSFTTATDAASGVYTLTAINGCGTVTATTASVTVNGIPTGVSASVLPTTVCLGSTFTLSGSATTATSYSWSGPDSYTSTDEDPVAIVATASSGGIYTLSAMNSCGTTTATTASVSVITVPTGVVATSNATTLCSGQTLTLTGSPAGATSYQWTGPNSYSQTVRNPAGFAVNTLSAGVYTLAVTNACGTTSATTSSIVVNTPPTAVSATATSTPLCSGATLTLTATATDATSYTWRGPNTYTASGNPASRVTNSLSAGIYTVSAINGCGTVTATTVSVVVDVIPTITGTSTLTAGSTITLSYVPATGGTWTSSSPAVANVNVSGGGVSGFSAGTTNIVYNVTNACGTNTATQALTVSTAVTTSGQLYYNSFDAGTLSSPNYTGGAVLAPGLSGGNWTGSAAVTQFAGGSGQALAFSSSAGTPTFTMTMTIQPGYSLSLTSYSFWRQRSATGAPNYTLTINGTSVGSGTAPTSGTGTGTLSLSPALSNLTGTVTVVLGVNGASGSGTFRVDDFTLSGILVPGTAAPVINPYPNNVSIIEFAGTSFSVGAGGAASYQWQRNTSGIGGGGTWTNINSATLDATGTYSGYSTTSTATTNTLTLANVPLAWNGYGYRCIVTNAAGATSTSGAGLLTVTVPPPCAGVPSAGTVTPASATYCGTGSNILTAPSPTAGGITYRWQSSPDNATWSNISGATSNIYTTPSVTANTYYRSVVTCTNTSDTSVTSTSVINISPVPTMTVTPSSSAFCTGASSTVLSASGAGIGGTYSWSPSTGLSASTGANVTVNSLSSASVVYTVTGTNTFTCTSNATATINYPGVNALSVTPTTTSICAAPGQLLTASANLYPMPTQAFEGNIATEGWTTSGTTAWSPVTLPFTWSSTTISGSGKAYVLDNRSGATTASQLVSPSFSLADYATASISYNYFYDLGATTNDSGNVAISIDGGSTWVSLWRAPNSWPGSGTYAMNGISNTISLTPYVGNANVKVRFGFYKFGAAASWLYFVDNVAITGTAAQSAYTWSPSAGLTTTAGGVMATPTVTTTYTASVGGCVVGTASVTVLPLPDAGTVAASDTNICLGGTESFVLSETGTPSGPAGTSFVSYAWSGPGGYTSTAIAASVSSRTITPTSAGQSGVYSLTVTYNRPGCISLPSVTSMVAVNPHPVVYNITGGNACASAGVTIGLNNSDTGTQYQLYNGVSPVGAALPGSLAPLDFGLQSAAGVYTIIASGIGACDYGMAGADTVNANPTIALSAAMPTVCQPTTLASVSFSSTTAGPTSYDLNWDGTANSVGFTDVTGSALIGSSIPLIMPASGAVGTFNGSVIVSNGVCASAPYPVTTTILAYPTATVTAVDVPCVGHAGTVYITGVPSNTISYMVDSSAVVNSTISVGGAFSINSGVISIPHNYTILSVSNPVCTTYIDTVVYIAPTPMQWIGGSAGHLTDWNYAANWACNTVPDLGDDVIVDSGSYVPVISSITPFTTSGLKLGRGATIVMDAGSVLNTKGTLQNDGFVSGDGKVILNSTSLQAIKGNGTISNLELDNASGAAVDSGAHVIIANTLYITSGILSTSDSLELASFDTNVTARIDAITNVGAGISGKVKVDQYVMGGLRRYRFFAHPFSDKLSLSQLKPYIDITGSGGAANGFTSTTTNAPSAFRLDPYTENSSLGYDPGWKPFTKINISAVDSNKVHPGQGIRLFFRGAKGEGLGYLGATGGYTPSPTTFKMLGPVNQGDVSIPLAQGLIDTIQDFNMVGNPYPSSVDMGYVIWNARAAGQVIGGAFYVFDPNLSAGGQFVAINLGSSPVHYYVQANTCIQVRADHDNAHIDFIEADKSPNTSNYLYKAPVQYTSINVYDVNYHMWDMLKFDFNDHATDKEDMMLDAVKPMGVSDFNFYSQSSDNRKLAVDSRPFAVEKVIPLGVTSGYQQNFIIRADNVVVPEGGKLVLHDKLLEKYVDLNQGTEYAFTISKDKTTQGDRFELTLKSNVSATVKALVVSMTPNPTIDDVKISYTSGKKEKVSVRVMDISGVNIYNEELGEQQNGTVSVPLSKFAAGIYMVELTQGEQKVSQRLVKE</sequence>
<dbReference type="InterPro" id="IPR026444">
    <property type="entry name" value="Secre_tail"/>
</dbReference>
<dbReference type="Pfam" id="PF13517">
    <property type="entry name" value="FG-GAP_3"/>
    <property type="match status" value="3"/>
</dbReference>
<dbReference type="NCBIfam" id="TIGR04183">
    <property type="entry name" value="Por_Secre_tail"/>
    <property type="match status" value="1"/>
</dbReference>
<dbReference type="EMBL" id="PPSL01000007">
    <property type="protein sequence ID" value="PQJ09142.1"/>
    <property type="molecule type" value="Genomic_DNA"/>
</dbReference>
<gene>
    <name evidence="3" type="ORF">CJD36_020325</name>
</gene>
<dbReference type="PANTHER" id="PTHR46580:SF2">
    <property type="entry name" value="MAM DOMAIN-CONTAINING PROTEIN"/>
    <property type="match status" value="1"/>
</dbReference>
<organism evidence="3 4">
    <name type="scientific">Flavipsychrobacter stenotrophus</name>
    <dbReference type="NCBI Taxonomy" id="2077091"/>
    <lineage>
        <taxon>Bacteria</taxon>
        <taxon>Pseudomonadati</taxon>
        <taxon>Bacteroidota</taxon>
        <taxon>Chitinophagia</taxon>
        <taxon>Chitinophagales</taxon>
        <taxon>Chitinophagaceae</taxon>
        <taxon>Flavipsychrobacter</taxon>
    </lineage>
</organism>
<dbReference type="Gene3D" id="2.60.40.2700">
    <property type="match status" value="1"/>
</dbReference>
<keyword evidence="1" id="KW-0732">Signal</keyword>
<dbReference type="InterPro" id="IPR045829">
    <property type="entry name" value="PKD_6"/>
</dbReference>
<dbReference type="Pfam" id="PF18962">
    <property type="entry name" value="Por_Secre_tail"/>
    <property type="match status" value="1"/>
</dbReference>
<evidence type="ECO:0000259" key="2">
    <source>
        <dbReference type="PROSITE" id="PS50093"/>
    </source>
</evidence>
<reference evidence="3 4" key="1">
    <citation type="submission" date="2018-01" db="EMBL/GenBank/DDBJ databases">
        <title>A novel member of the phylum Bacteroidetes isolated from glacier ice.</title>
        <authorList>
            <person name="Liu Q."/>
            <person name="Xin Y.-H."/>
        </authorList>
    </citation>
    <scope>NUCLEOTIDE SEQUENCE [LARGE SCALE GENOMIC DNA]</scope>
    <source>
        <strain evidence="3 4">RB1R16</strain>
    </source>
</reference>
<dbReference type="SUPFAM" id="SSF69318">
    <property type="entry name" value="Integrin alpha N-terminal domain"/>
    <property type="match status" value="1"/>
</dbReference>
<feature type="domain" description="PKD" evidence="2">
    <location>
        <begin position="1688"/>
        <end position="1767"/>
    </location>
</feature>
<protein>
    <recommendedName>
        <fullName evidence="2">PKD domain-containing protein</fullName>
    </recommendedName>
</protein>
<dbReference type="InterPro" id="IPR028994">
    <property type="entry name" value="Integrin_alpha_N"/>
</dbReference>
<dbReference type="SUPFAM" id="SSF49299">
    <property type="entry name" value="PKD domain"/>
    <property type="match status" value="3"/>
</dbReference>
<dbReference type="InterPro" id="IPR013517">
    <property type="entry name" value="FG-GAP"/>
</dbReference>
<dbReference type="Gene3D" id="2.130.10.130">
    <property type="entry name" value="Integrin alpha, N-terminal"/>
    <property type="match status" value="2"/>
</dbReference>
<dbReference type="Proteomes" id="UP000239872">
    <property type="component" value="Unassembled WGS sequence"/>
</dbReference>
<comment type="caution">
    <text evidence="3">The sequence shown here is derived from an EMBL/GenBank/DDBJ whole genome shotgun (WGS) entry which is preliminary data.</text>
</comment>
<keyword evidence="4" id="KW-1185">Reference proteome</keyword>
<dbReference type="PROSITE" id="PS50093">
    <property type="entry name" value="PKD"/>
    <property type="match status" value="2"/>
</dbReference>
<evidence type="ECO:0000313" key="3">
    <source>
        <dbReference type="EMBL" id="PQJ09142.1"/>
    </source>
</evidence>
<evidence type="ECO:0000256" key="1">
    <source>
        <dbReference type="ARBA" id="ARBA00022729"/>
    </source>
</evidence>
<proteinExistence type="predicted"/>
<dbReference type="OrthoDB" id="9811262at2"/>
<dbReference type="Pfam" id="PF19408">
    <property type="entry name" value="PKD_6"/>
    <property type="match status" value="2"/>
</dbReference>
<dbReference type="InterPro" id="IPR000601">
    <property type="entry name" value="PKD_dom"/>
</dbReference>
<dbReference type="RefSeq" id="WP_105041047.1">
    <property type="nucleotide sequence ID" value="NZ_PPSL01000007.1"/>
</dbReference>
<accession>A0A2S7SQF6</accession>